<gene>
    <name evidence="1" type="primary">rri12</name>
    <name evidence="1" type="ORF">HSR121_1452</name>
</gene>
<reference evidence="1" key="1">
    <citation type="submission" date="2020-11" db="EMBL/GenBank/DDBJ databases">
        <title>Carbohydrate-dependent, anaerobic sulfur respiration: A novel catabolism in halophilic archaea.</title>
        <authorList>
            <person name="Sorokin D.Y."/>
            <person name="Messina E."/>
            <person name="Smedile F."/>
            <person name="La Cono V."/>
            <person name="Hallsworth J.E."/>
            <person name="Yakimov M.M."/>
        </authorList>
    </citation>
    <scope>NUCLEOTIDE SEQUENCE</scope>
    <source>
        <strain evidence="1">HSR12-1</strain>
    </source>
</reference>
<sequence length="138" mass="14915">MTETRYITEGLLEYLLEYAGDRDPQSVTVSLDTTPAGELDVLDLDSETPVFTHVYLPQAGSSVNAVFGMDLRTPVGQTDGRFVSHPTGELSVSETDDLHAVVFVAVPPWDRSSLAAFDPGGRRLPIEVLAVEPPEDGL</sequence>
<protein>
    <submittedName>
        <fullName evidence="1">Proteasome lid subunit RPN8/RPN11, contains Jab1/MPN domain metalloenzyme (JAMM) motif</fullName>
    </submittedName>
</protein>
<evidence type="ECO:0000313" key="1">
    <source>
        <dbReference type="EMBL" id="QSG05795.1"/>
    </source>
</evidence>
<dbReference type="Pfam" id="PF26422">
    <property type="entry name" value="Halo_JAB_MPN"/>
    <property type="match status" value="1"/>
</dbReference>
<organism evidence="1 2">
    <name type="scientific">Halapricum desulfuricans</name>
    <dbReference type="NCBI Taxonomy" id="2841257"/>
    <lineage>
        <taxon>Archaea</taxon>
        <taxon>Methanobacteriati</taxon>
        <taxon>Methanobacteriota</taxon>
        <taxon>Stenosarchaea group</taxon>
        <taxon>Halobacteria</taxon>
        <taxon>Halobacteriales</taxon>
        <taxon>Haloarculaceae</taxon>
        <taxon>Halapricum</taxon>
    </lineage>
</organism>
<dbReference type="RefSeq" id="WP_229115599.1">
    <property type="nucleotide sequence ID" value="NZ_CP064787.1"/>
</dbReference>
<dbReference type="GeneID" id="68855053"/>
<dbReference type="Proteomes" id="UP000663525">
    <property type="component" value="Chromosome"/>
</dbReference>
<dbReference type="GO" id="GO:0000502">
    <property type="term" value="C:proteasome complex"/>
    <property type="evidence" value="ECO:0007669"/>
    <property type="project" value="UniProtKB-KW"/>
</dbReference>
<name>A0A897N4L6_9EURY</name>
<evidence type="ECO:0000313" key="2">
    <source>
        <dbReference type="Proteomes" id="UP000663525"/>
    </source>
</evidence>
<keyword evidence="1" id="KW-0647">Proteasome</keyword>
<dbReference type="InterPro" id="IPR058877">
    <property type="entry name" value="JAB/MPN_dom-containing"/>
</dbReference>
<dbReference type="AlphaFoldDB" id="A0A897N4L6"/>
<dbReference type="EMBL" id="CP064787">
    <property type="protein sequence ID" value="QSG05795.1"/>
    <property type="molecule type" value="Genomic_DNA"/>
</dbReference>
<accession>A0A897N4L6</accession>
<proteinExistence type="predicted"/>